<evidence type="ECO:0000313" key="2">
    <source>
        <dbReference type="EMBL" id="GAA3941066.1"/>
    </source>
</evidence>
<accession>A0ABP7NA64</accession>
<name>A0ABP7NA64_9GAMM</name>
<dbReference type="RefSeq" id="WP_344800553.1">
    <property type="nucleotide sequence ID" value="NZ_BAABBN010000015.1"/>
</dbReference>
<sequence length="101" mass="11903">MITCHIKYKIDPNKVAEFETYAKMWIPLVNKFGGNHHGYYLPHEGKNYEAIALFSFPSLAAYEVYREKVKDDPDFKVANDHKEKTGCTLRVERQFMRPVFE</sequence>
<evidence type="ECO:0000313" key="3">
    <source>
        <dbReference type="Proteomes" id="UP001501565"/>
    </source>
</evidence>
<comment type="caution">
    <text evidence="2">The sequence shown here is derived from an EMBL/GenBank/DDBJ whole genome shotgun (WGS) entry which is preliminary data.</text>
</comment>
<dbReference type="InterPro" id="IPR012577">
    <property type="entry name" value="NIPSNAP"/>
</dbReference>
<dbReference type="Proteomes" id="UP001501565">
    <property type="component" value="Unassembled WGS sequence"/>
</dbReference>
<feature type="domain" description="NIPSNAP" evidence="1">
    <location>
        <begin position="6"/>
        <end position="99"/>
    </location>
</feature>
<dbReference type="Gene3D" id="3.30.70.100">
    <property type="match status" value="1"/>
</dbReference>
<organism evidence="2 3">
    <name type="scientific">Litoribacillus peritrichatus</name>
    <dbReference type="NCBI Taxonomy" id="718191"/>
    <lineage>
        <taxon>Bacteria</taxon>
        <taxon>Pseudomonadati</taxon>
        <taxon>Pseudomonadota</taxon>
        <taxon>Gammaproteobacteria</taxon>
        <taxon>Oceanospirillales</taxon>
        <taxon>Oceanospirillaceae</taxon>
        <taxon>Litoribacillus</taxon>
    </lineage>
</organism>
<dbReference type="InterPro" id="IPR011008">
    <property type="entry name" value="Dimeric_a/b-barrel"/>
</dbReference>
<protein>
    <submittedName>
        <fullName evidence="2">NIPSNAP family protein</fullName>
    </submittedName>
</protein>
<proteinExistence type="predicted"/>
<evidence type="ECO:0000259" key="1">
    <source>
        <dbReference type="Pfam" id="PF07978"/>
    </source>
</evidence>
<dbReference type="Pfam" id="PF07978">
    <property type="entry name" value="NIPSNAP"/>
    <property type="match status" value="1"/>
</dbReference>
<keyword evidence="3" id="KW-1185">Reference proteome</keyword>
<dbReference type="EMBL" id="BAABBN010000015">
    <property type="protein sequence ID" value="GAA3941066.1"/>
    <property type="molecule type" value="Genomic_DNA"/>
</dbReference>
<dbReference type="SUPFAM" id="SSF54909">
    <property type="entry name" value="Dimeric alpha+beta barrel"/>
    <property type="match status" value="1"/>
</dbReference>
<gene>
    <name evidence="2" type="ORF">GCM10022277_41300</name>
</gene>
<reference evidence="3" key="1">
    <citation type="journal article" date="2019" name="Int. J. Syst. Evol. Microbiol.">
        <title>The Global Catalogue of Microorganisms (GCM) 10K type strain sequencing project: providing services to taxonomists for standard genome sequencing and annotation.</title>
        <authorList>
            <consortium name="The Broad Institute Genomics Platform"/>
            <consortium name="The Broad Institute Genome Sequencing Center for Infectious Disease"/>
            <person name="Wu L."/>
            <person name="Ma J."/>
        </authorList>
    </citation>
    <scope>NUCLEOTIDE SEQUENCE [LARGE SCALE GENOMIC DNA]</scope>
    <source>
        <strain evidence="3">JCM 17551</strain>
    </source>
</reference>